<dbReference type="RefSeq" id="XP_016245725.1">
    <property type="nucleotide sequence ID" value="XM_016395869.1"/>
</dbReference>
<name>A0A0D2CPQ0_9EURO</name>
<evidence type="ECO:0000313" key="2">
    <source>
        <dbReference type="Proteomes" id="UP000054466"/>
    </source>
</evidence>
<sequence length="136" mass="15617">MMTCNIYNEEGHLVRKMTCGIRNEQGYSTELEEDEDAKGEPEDCFDIPPGQEVGQEDLDALEPMFFDEDATPAIDNIYTVTRKTTWLDTCNICNEEDHLARYLQHLQRGRPSGSRLSYLEMTGNIYTATKKVTWLV</sequence>
<accession>A0A0D2CPQ0</accession>
<dbReference type="HOGENOM" id="CLU_1875221_0_0_1"/>
<dbReference type="GeneID" id="27347869"/>
<proteinExistence type="predicted"/>
<keyword evidence="2" id="KW-1185">Reference proteome</keyword>
<gene>
    <name evidence="1" type="ORF">PV07_08675</name>
</gene>
<protein>
    <submittedName>
        <fullName evidence="1">Uncharacterized protein</fullName>
    </submittedName>
</protein>
<dbReference type="VEuPathDB" id="FungiDB:PV07_08675"/>
<dbReference type="EMBL" id="KN847044">
    <property type="protein sequence ID" value="KIW25509.1"/>
    <property type="molecule type" value="Genomic_DNA"/>
</dbReference>
<reference evidence="1 2" key="1">
    <citation type="submission" date="2015-01" db="EMBL/GenBank/DDBJ databases">
        <title>The Genome Sequence of Cladophialophora immunda CBS83496.</title>
        <authorList>
            <consortium name="The Broad Institute Genomics Platform"/>
            <person name="Cuomo C."/>
            <person name="de Hoog S."/>
            <person name="Gorbushina A."/>
            <person name="Stielow B."/>
            <person name="Teixiera M."/>
            <person name="Abouelleil A."/>
            <person name="Chapman S.B."/>
            <person name="Priest M."/>
            <person name="Young S.K."/>
            <person name="Wortman J."/>
            <person name="Nusbaum C."/>
            <person name="Birren B."/>
        </authorList>
    </citation>
    <scope>NUCLEOTIDE SEQUENCE [LARGE SCALE GENOMIC DNA]</scope>
    <source>
        <strain evidence="1 2">CBS 83496</strain>
    </source>
</reference>
<dbReference type="Proteomes" id="UP000054466">
    <property type="component" value="Unassembled WGS sequence"/>
</dbReference>
<organism evidence="1 2">
    <name type="scientific">Cladophialophora immunda</name>
    <dbReference type="NCBI Taxonomy" id="569365"/>
    <lineage>
        <taxon>Eukaryota</taxon>
        <taxon>Fungi</taxon>
        <taxon>Dikarya</taxon>
        <taxon>Ascomycota</taxon>
        <taxon>Pezizomycotina</taxon>
        <taxon>Eurotiomycetes</taxon>
        <taxon>Chaetothyriomycetidae</taxon>
        <taxon>Chaetothyriales</taxon>
        <taxon>Herpotrichiellaceae</taxon>
        <taxon>Cladophialophora</taxon>
    </lineage>
</organism>
<dbReference type="AlphaFoldDB" id="A0A0D2CPQ0"/>
<evidence type="ECO:0000313" key="1">
    <source>
        <dbReference type="EMBL" id="KIW25509.1"/>
    </source>
</evidence>